<evidence type="ECO:0000313" key="5">
    <source>
        <dbReference type="EMBL" id="KNC67187.1"/>
    </source>
</evidence>
<reference evidence="6" key="1">
    <citation type="submission" date="2015-07" db="EMBL/GenBank/DDBJ databases">
        <title>Draft genome sequence of a Pseudoalteromonas rubra strain, OCN096, isolated from Kaneohe Bay, Oahu, Hawaii.</title>
        <authorList>
            <person name="Beurmann S."/>
            <person name="Ushijima B."/>
            <person name="Belcaid M."/>
            <person name="Callahan S.M."/>
            <person name="Aeby G.S."/>
        </authorList>
    </citation>
    <scope>NUCLEOTIDE SEQUENCE [LARGE SCALE GENOMIC DNA]</scope>
    <source>
        <strain evidence="6">OCN096</strain>
    </source>
</reference>
<dbReference type="Gene3D" id="3.40.50.1820">
    <property type="entry name" value="alpha/beta hydrolase"/>
    <property type="match status" value="1"/>
</dbReference>
<dbReference type="PANTHER" id="PTHR10272:SF0">
    <property type="entry name" value="PLATELET-ACTIVATING FACTOR ACETYLHYDROLASE"/>
    <property type="match status" value="1"/>
</dbReference>
<dbReference type="InterPro" id="IPR029058">
    <property type="entry name" value="AB_hydrolase_fold"/>
</dbReference>
<dbReference type="SUPFAM" id="SSF53474">
    <property type="entry name" value="alpha/beta-Hydrolases"/>
    <property type="match status" value="1"/>
</dbReference>
<evidence type="ECO:0000256" key="3">
    <source>
        <dbReference type="ARBA" id="ARBA00023098"/>
    </source>
</evidence>
<dbReference type="PANTHER" id="PTHR10272">
    <property type="entry name" value="PLATELET-ACTIVATING FACTOR ACETYLHYDROLASE"/>
    <property type="match status" value="1"/>
</dbReference>
<name>A0A0L0ERS5_9GAMM</name>
<evidence type="ECO:0000256" key="2">
    <source>
        <dbReference type="ARBA" id="ARBA00022963"/>
    </source>
</evidence>
<gene>
    <name evidence="5" type="ORF">AC626_12335</name>
</gene>
<organism evidence="5 6">
    <name type="scientific">Pseudoalteromonas rubra</name>
    <dbReference type="NCBI Taxonomy" id="43658"/>
    <lineage>
        <taxon>Bacteria</taxon>
        <taxon>Pseudomonadati</taxon>
        <taxon>Pseudomonadota</taxon>
        <taxon>Gammaproteobacteria</taxon>
        <taxon>Alteromonadales</taxon>
        <taxon>Pseudoalteromonadaceae</taxon>
        <taxon>Pseudoalteromonas</taxon>
    </lineage>
</organism>
<dbReference type="GO" id="GO:0016042">
    <property type="term" value="P:lipid catabolic process"/>
    <property type="evidence" value="ECO:0007669"/>
    <property type="project" value="UniProtKB-KW"/>
</dbReference>
<sequence length="394" mass="44692">MPRLSIYLLFSLFSLLTTQPLFAQLNIDYATNKLILPLEQPVGTHYMHFEDLNRPGHRTQPDAPRQLGVRFFYPTKLTASNQRLPLLSNQFSRSHRLIYDEDADMTYIDLLSAMTWNIAAESEIQLSQGALPLIIFSHGYYLNPELFTIMAAHIASQGYLVASINHSFGSDHYQPPNSKALKTIELPSDDLGIDLPMWSADQRFVLAKIKHMDQDPQSPLFNALNGQVGILGHSYGGAAAFYTAAKTPEVAAIVNMDGTVFGWQDITVTQPFMYVQADEEYFSEIFLNVHHKGYLALFESLNHVSFSDIVVLKDWLENGLKDTPQVNAILDVARLNAAFFEHHFQHTEETFVPAIKSKTPFSFKLSDCNPKHNDSETPLRCLTHRIKLWTQQLF</sequence>
<evidence type="ECO:0008006" key="7">
    <source>
        <dbReference type="Google" id="ProtNLM"/>
    </source>
</evidence>
<feature type="signal peptide" evidence="4">
    <location>
        <begin position="1"/>
        <end position="23"/>
    </location>
</feature>
<protein>
    <recommendedName>
        <fullName evidence="7">Alpha/beta hydrolase</fullName>
    </recommendedName>
</protein>
<comment type="caution">
    <text evidence="5">The sequence shown here is derived from an EMBL/GenBank/DDBJ whole genome shotgun (WGS) entry which is preliminary data.</text>
</comment>
<dbReference type="EMBL" id="LFZX01000087">
    <property type="protein sequence ID" value="KNC67187.1"/>
    <property type="molecule type" value="Genomic_DNA"/>
</dbReference>
<proteinExistence type="predicted"/>
<dbReference type="AlphaFoldDB" id="A0A0L0ERS5"/>
<evidence type="ECO:0000256" key="4">
    <source>
        <dbReference type="SAM" id="SignalP"/>
    </source>
</evidence>
<dbReference type="OrthoDB" id="9814760at2"/>
<keyword evidence="4" id="KW-0732">Signal</keyword>
<feature type="chain" id="PRO_5005538236" description="Alpha/beta hydrolase" evidence="4">
    <location>
        <begin position="24"/>
        <end position="394"/>
    </location>
</feature>
<keyword evidence="3" id="KW-0443">Lipid metabolism</keyword>
<dbReference type="Pfam" id="PF03403">
    <property type="entry name" value="PAF-AH_p_II"/>
    <property type="match status" value="1"/>
</dbReference>
<keyword evidence="1" id="KW-0378">Hydrolase</keyword>
<dbReference type="Proteomes" id="UP000036850">
    <property type="component" value="Unassembled WGS sequence"/>
</dbReference>
<keyword evidence="2" id="KW-0442">Lipid degradation</keyword>
<dbReference type="PATRIC" id="fig|43658.6.peg.6050"/>
<evidence type="ECO:0000256" key="1">
    <source>
        <dbReference type="ARBA" id="ARBA00022801"/>
    </source>
</evidence>
<dbReference type="GO" id="GO:0003847">
    <property type="term" value="F:1-alkyl-2-acetylglycerophosphocholine esterase activity"/>
    <property type="evidence" value="ECO:0007669"/>
    <property type="project" value="TreeGrafter"/>
</dbReference>
<evidence type="ECO:0000313" key="6">
    <source>
        <dbReference type="Proteomes" id="UP000036850"/>
    </source>
</evidence>
<accession>A0A0L0ERS5</accession>